<evidence type="ECO:0000256" key="12">
    <source>
        <dbReference type="SAM" id="MobiDB-lite"/>
    </source>
</evidence>
<dbReference type="InterPro" id="IPR013106">
    <property type="entry name" value="Ig_V-set"/>
</dbReference>
<dbReference type="PANTHER" id="PTHR12035">
    <property type="entry name" value="SIALIC ACID BINDING IMMUNOGLOBULIN-LIKE LECTIN"/>
    <property type="match status" value="1"/>
</dbReference>
<feature type="domain" description="Ig-like" evidence="15">
    <location>
        <begin position="243"/>
        <end position="340"/>
    </location>
</feature>
<keyword evidence="3 14" id="KW-0732">Signal</keyword>
<dbReference type="InParanoid" id="A0A1S3G538"/>
<evidence type="ECO:0000256" key="3">
    <source>
        <dbReference type="ARBA" id="ARBA00022729"/>
    </source>
</evidence>
<keyword evidence="9" id="KW-0325">Glycoprotein</keyword>
<accession>A0A1S3G538</accession>
<dbReference type="GO" id="GO:0005886">
    <property type="term" value="C:plasma membrane"/>
    <property type="evidence" value="ECO:0007669"/>
    <property type="project" value="TreeGrafter"/>
</dbReference>
<dbReference type="OrthoDB" id="10039395at2759"/>
<dbReference type="InterPro" id="IPR007110">
    <property type="entry name" value="Ig-like_dom"/>
</dbReference>
<evidence type="ECO:0000259" key="15">
    <source>
        <dbReference type="PROSITE" id="PS50835"/>
    </source>
</evidence>
<evidence type="ECO:0000256" key="4">
    <source>
        <dbReference type="ARBA" id="ARBA00022734"/>
    </source>
</evidence>
<dbReference type="InterPro" id="IPR051036">
    <property type="entry name" value="SIGLEC"/>
</dbReference>
<feature type="signal peptide" evidence="14">
    <location>
        <begin position="1"/>
        <end position="22"/>
    </location>
</feature>
<keyword evidence="10" id="KW-0393">Immunoglobulin domain</keyword>
<evidence type="ECO:0000256" key="14">
    <source>
        <dbReference type="SAM" id="SignalP"/>
    </source>
</evidence>
<dbReference type="InterPro" id="IPR013783">
    <property type="entry name" value="Ig-like_fold"/>
</dbReference>
<feature type="region of interest" description="Disordered" evidence="12">
    <location>
        <begin position="509"/>
        <end position="598"/>
    </location>
</feature>
<dbReference type="FunCoup" id="A0A1S3G538">
    <property type="interactions" value="508"/>
</dbReference>
<keyword evidence="7 13" id="KW-0472">Membrane</keyword>
<dbReference type="InterPro" id="IPR003598">
    <property type="entry name" value="Ig_sub2"/>
</dbReference>
<evidence type="ECO:0000256" key="10">
    <source>
        <dbReference type="ARBA" id="ARBA00023319"/>
    </source>
</evidence>
<comment type="similarity">
    <text evidence="11">Belongs to the immunoglobulin superfamily. SIGLEC (sialic acid binding Ig-like lectin) family.</text>
</comment>
<reference evidence="17" key="1">
    <citation type="submission" date="2025-08" db="UniProtKB">
        <authorList>
            <consortium name="RefSeq"/>
        </authorList>
    </citation>
    <scope>IDENTIFICATION</scope>
    <source>
        <tissue evidence="17">Kidney</tissue>
    </source>
</reference>
<dbReference type="CDD" id="cd00096">
    <property type="entry name" value="Ig"/>
    <property type="match status" value="1"/>
</dbReference>
<evidence type="ECO:0000256" key="1">
    <source>
        <dbReference type="ARBA" id="ARBA00004479"/>
    </source>
</evidence>
<feature type="domain" description="Ig-like" evidence="15">
    <location>
        <begin position="345"/>
        <end position="442"/>
    </location>
</feature>
<dbReference type="Pfam" id="PF13927">
    <property type="entry name" value="Ig_3"/>
    <property type="match status" value="1"/>
</dbReference>
<keyword evidence="8" id="KW-1015">Disulfide bond</keyword>
<keyword evidence="16" id="KW-1185">Reference proteome</keyword>
<dbReference type="PROSITE" id="PS50835">
    <property type="entry name" value="IG_LIKE"/>
    <property type="match status" value="3"/>
</dbReference>
<dbReference type="InterPro" id="IPR013098">
    <property type="entry name" value="Ig_I-set"/>
</dbReference>
<feature type="transmembrane region" description="Helical" evidence="13">
    <location>
        <begin position="457"/>
        <end position="476"/>
    </location>
</feature>
<feature type="chain" id="PRO_5010328028" evidence="14">
    <location>
        <begin position="23"/>
        <end position="598"/>
    </location>
</feature>
<dbReference type="InterPro" id="IPR036179">
    <property type="entry name" value="Ig-like_dom_sf"/>
</dbReference>
<name>A0A1S3G538_DIPOR</name>
<dbReference type="RefSeq" id="XP_012883137.1">
    <property type="nucleotide sequence ID" value="XM_013027683.1"/>
</dbReference>
<evidence type="ECO:0000256" key="6">
    <source>
        <dbReference type="ARBA" id="ARBA00022989"/>
    </source>
</evidence>
<dbReference type="SMART" id="SM00408">
    <property type="entry name" value="IGc2"/>
    <property type="match status" value="2"/>
</dbReference>
<dbReference type="SUPFAM" id="SSF48726">
    <property type="entry name" value="Immunoglobulin"/>
    <property type="match status" value="4"/>
</dbReference>
<feature type="domain" description="Ig-like" evidence="15">
    <location>
        <begin position="152"/>
        <end position="238"/>
    </location>
</feature>
<evidence type="ECO:0000256" key="8">
    <source>
        <dbReference type="ARBA" id="ARBA00023157"/>
    </source>
</evidence>
<dbReference type="GO" id="GO:0030246">
    <property type="term" value="F:carbohydrate binding"/>
    <property type="evidence" value="ECO:0007669"/>
    <property type="project" value="UniProtKB-KW"/>
</dbReference>
<dbReference type="AlphaFoldDB" id="A0A1S3G538"/>
<keyword evidence="2 13" id="KW-0812">Transmembrane</keyword>
<dbReference type="Pfam" id="PF07686">
    <property type="entry name" value="V-set"/>
    <property type="match status" value="1"/>
</dbReference>
<feature type="compositionally biased region" description="Basic and acidic residues" evidence="12">
    <location>
        <begin position="575"/>
        <end position="590"/>
    </location>
</feature>
<dbReference type="SMART" id="SM00409">
    <property type="entry name" value="IG"/>
    <property type="match status" value="4"/>
</dbReference>
<dbReference type="Proteomes" id="UP000081671">
    <property type="component" value="Unplaced"/>
</dbReference>
<dbReference type="Pfam" id="PF07679">
    <property type="entry name" value="I-set"/>
    <property type="match status" value="1"/>
</dbReference>
<dbReference type="FunFam" id="2.60.40.10:FF:000829">
    <property type="entry name" value="Sialic acid-binding Ig-like lectin 8"/>
    <property type="match status" value="1"/>
</dbReference>
<dbReference type="GO" id="GO:0033691">
    <property type="term" value="F:sialic acid binding"/>
    <property type="evidence" value="ECO:0007669"/>
    <property type="project" value="TreeGrafter"/>
</dbReference>
<dbReference type="PANTHER" id="PTHR12035:SF115">
    <property type="entry name" value="SIALIC ACID-BINDING IG-LIKE LECTIN 10"/>
    <property type="match status" value="1"/>
</dbReference>
<proteinExistence type="inferred from homology"/>
<dbReference type="GO" id="GO:0031348">
    <property type="term" value="P:negative regulation of defense response"/>
    <property type="evidence" value="ECO:0007669"/>
    <property type="project" value="UniProtKB-ARBA"/>
</dbReference>
<dbReference type="KEGG" id="dord:105994263"/>
<organism evidence="16 17">
    <name type="scientific">Dipodomys ordii</name>
    <name type="common">Ord's kangaroo rat</name>
    <dbReference type="NCBI Taxonomy" id="10020"/>
    <lineage>
        <taxon>Eukaryota</taxon>
        <taxon>Metazoa</taxon>
        <taxon>Chordata</taxon>
        <taxon>Craniata</taxon>
        <taxon>Vertebrata</taxon>
        <taxon>Euteleostomi</taxon>
        <taxon>Mammalia</taxon>
        <taxon>Eutheria</taxon>
        <taxon>Euarchontoglires</taxon>
        <taxon>Glires</taxon>
        <taxon>Rodentia</taxon>
        <taxon>Castorimorpha</taxon>
        <taxon>Heteromyidae</taxon>
        <taxon>Dipodomyinae</taxon>
        <taxon>Dipodomys</taxon>
    </lineage>
</organism>
<evidence type="ECO:0000256" key="5">
    <source>
        <dbReference type="ARBA" id="ARBA00022889"/>
    </source>
</evidence>
<dbReference type="GeneID" id="105994263"/>
<dbReference type="Gene3D" id="2.60.40.10">
    <property type="entry name" value="Immunoglobulins"/>
    <property type="match status" value="4"/>
</dbReference>
<evidence type="ECO:0000313" key="16">
    <source>
        <dbReference type="Proteomes" id="UP000081671"/>
    </source>
</evidence>
<comment type="subcellular location">
    <subcellularLocation>
        <location evidence="1">Membrane</location>
        <topology evidence="1">Single-pass type I membrane protein</topology>
    </subcellularLocation>
</comment>
<evidence type="ECO:0000256" key="2">
    <source>
        <dbReference type="ARBA" id="ARBA00022692"/>
    </source>
</evidence>
<dbReference type="GO" id="GO:0007155">
    <property type="term" value="P:cell adhesion"/>
    <property type="evidence" value="ECO:0007669"/>
    <property type="project" value="UniProtKB-KW"/>
</dbReference>
<evidence type="ECO:0000256" key="7">
    <source>
        <dbReference type="ARBA" id="ARBA00023136"/>
    </source>
</evidence>
<keyword evidence="4" id="KW-0430">Lectin</keyword>
<evidence type="ECO:0000313" key="17">
    <source>
        <dbReference type="RefSeq" id="XP_012883137.1"/>
    </source>
</evidence>
<evidence type="ECO:0000256" key="9">
    <source>
        <dbReference type="ARBA" id="ARBA00023180"/>
    </source>
</evidence>
<dbReference type="InterPro" id="IPR003599">
    <property type="entry name" value="Ig_sub"/>
</dbReference>
<evidence type="ECO:0000256" key="13">
    <source>
        <dbReference type="SAM" id="Phobius"/>
    </source>
</evidence>
<evidence type="ECO:0000256" key="11">
    <source>
        <dbReference type="ARBA" id="ARBA00038361"/>
    </source>
</evidence>
<keyword evidence="5" id="KW-0130">Cell adhesion</keyword>
<gene>
    <name evidence="17" type="primary">LOC105994263</name>
</gene>
<protein>
    <submittedName>
        <fullName evidence="17">Sialic acid-binding Ig-like lectin 10</fullName>
    </submittedName>
</protein>
<keyword evidence="6 13" id="KW-1133">Transmembrane helix</keyword>
<dbReference type="FunFam" id="2.60.40.10:FF:000032">
    <property type="entry name" value="palladin isoform X1"/>
    <property type="match status" value="1"/>
</dbReference>
<sequence>MQHLNTQLCLFLLLLSLGGSQAQKPGYKVQVQSRVKVQEGLCVLVPCSFSYPSQEAGLDSSQAHGYWFINGTNTNTGEPVASTNPARRVQAWTQGRFQLVGDPQRNNCTLLIKDAQRDDQRRYFFRVEKGEKLKYNFLVDMFWLEVTDLTQPDIFIPETLEPGQTVTIRCRIHGVSEHCPAPSISWSGPALSSTESRPQTSFLSAISLTPRPSDHGTQLTCRAAFRRGLTVQNTVQLSVACAPRDLEITIFRDKAQEAQGNTTCMDVRKGQFLRLLCTAAGRPPPTLTWVLGNGVLLRSNATHPGTLGLDLPRVKVRDAGRYTCQAENRLGSQHRALDLSVQYPPEALTVTASQGNSTELEIHRNGSSLHVLQGQSLRLVCVTHSHPPATLSWARGSQTLNPPWPAEPGVLELPVVEAEHEGEFTCRAQNPLGDLHISLSLSVHYEGSISAAFSKGVGVGIGATTLLFLCLIVLIVKMLRKSQPQAETCRTQVSRRSTILDYINVNPKARAPNLKGKPSSPPRTTSPGNGSPEPRKNEKATLSCPEPISPTQGPDPETCPEELHYAALNFSRPLETPRPRDPEENYAEIHFHRRSPKL</sequence>